<dbReference type="InterPro" id="IPR000504">
    <property type="entry name" value="RRM_dom"/>
</dbReference>
<reference evidence="5" key="1">
    <citation type="journal article" date="2019" name="Int. J. Syst. Evol. Microbiol.">
        <title>The Global Catalogue of Microorganisms (GCM) 10K type strain sequencing project: providing services to taxonomists for standard genome sequencing and annotation.</title>
        <authorList>
            <consortium name="The Broad Institute Genomics Platform"/>
            <consortium name="The Broad Institute Genome Sequencing Center for Infectious Disease"/>
            <person name="Wu L."/>
            <person name="Ma J."/>
        </authorList>
    </citation>
    <scope>NUCLEOTIDE SEQUENCE [LARGE SCALE GENOMIC DNA]</scope>
    <source>
        <strain evidence="5">JCM 17085</strain>
    </source>
</reference>
<dbReference type="InterPro" id="IPR012677">
    <property type="entry name" value="Nucleotide-bd_a/b_plait_sf"/>
</dbReference>
<dbReference type="Gene3D" id="3.30.70.330">
    <property type="match status" value="1"/>
</dbReference>
<dbReference type="InterPro" id="IPR052462">
    <property type="entry name" value="SLIRP/GR-RBP-like"/>
</dbReference>
<feature type="region of interest" description="Disordered" evidence="2">
    <location>
        <begin position="72"/>
        <end position="167"/>
    </location>
</feature>
<dbReference type="InterPro" id="IPR035979">
    <property type="entry name" value="RBD_domain_sf"/>
</dbReference>
<evidence type="ECO:0000259" key="3">
    <source>
        <dbReference type="PROSITE" id="PS50102"/>
    </source>
</evidence>
<dbReference type="SMART" id="SM00360">
    <property type="entry name" value="RRM"/>
    <property type="match status" value="1"/>
</dbReference>
<dbReference type="PROSITE" id="PS50102">
    <property type="entry name" value="RRM"/>
    <property type="match status" value="1"/>
</dbReference>
<accession>A0ABP7WJH6</accession>
<keyword evidence="1" id="KW-0694">RNA-binding</keyword>
<gene>
    <name evidence="4" type="ORF">GCM10022392_07930</name>
</gene>
<evidence type="ECO:0000256" key="2">
    <source>
        <dbReference type="SAM" id="MobiDB-lite"/>
    </source>
</evidence>
<feature type="compositionally biased region" description="Gly residues" evidence="2">
    <location>
        <begin position="86"/>
        <end position="119"/>
    </location>
</feature>
<keyword evidence="5" id="KW-1185">Reference proteome</keyword>
<dbReference type="EMBL" id="BAABCV010000002">
    <property type="protein sequence ID" value="GAA4089032.1"/>
    <property type="molecule type" value="Genomic_DNA"/>
</dbReference>
<sequence>MKIFIAKLPHQYQSADVTELFSPYGEVSSANVIMDRETGRSKCYAFVEMPDENEAQNAINNLNGKSILDKEIAVSQAKEKERTERPGGGGGGYRSGGGGGYNRNSGGGGYRGNNSGGGYNRERGTSGYGSSNDGYNRDKNSGYQSRERSYDSYNKDRNKNDGFGDRN</sequence>
<dbReference type="RefSeq" id="WP_345101156.1">
    <property type="nucleotide sequence ID" value="NZ_BAABCV010000002.1"/>
</dbReference>
<proteinExistence type="predicted"/>
<protein>
    <submittedName>
        <fullName evidence="4">RNA-binding protein</fullName>
    </submittedName>
</protein>
<comment type="caution">
    <text evidence="4">The sequence shown here is derived from an EMBL/GenBank/DDBJ whole genome shotgun (WGS) entry which is preliminary data.</text>
</comment>
<name>A0ABP7WJH6_9SPHI</name>
<feature type="compositionally biased region" description="Basic and acidic residues" evidence="2">
    <location>
        <begin position="135"/>
        <end position="167"/>
    </location>
</feature>
<dbReference type="Proteomes" id="UP001500841">
    <property type="component" value="Unassembled WGS sequence"/>
</dbReference>
<dbReference type="PANTHER" id="PTHR48027">
    <property type="entry name" value="HETEROGENEOUS NUCLEAR RIBONUCLEOPROTEIN 87F-RELATED"/>
    <property type="match status" value="1"/>
</dbReference>
<feature type="compositionally biased region" description="Basic and acidic residues" evidence="2">
    <location>
        <begin position="72"/>
        <end position="85"/>
    </location>
</feature>
<dbReference type="Pfam" id="PF00076">
    <property type="entry name" value="RRM_1"/>
    <property type="match status" value="1"/>
</dbReference>
<evidence type="ECO:0000313" key="5">
    <source>
        <dbReference type="Proteomes" id="UP001500841"/>
    </source>
</evidence>
<dbReference type="SUPFAM" id="SSF54928">
    <property type="entry name" value="RNA-binding domain, RBD"/>
    <property type="match status" value="1"/>
</dbReference>
<feature type="domain" description="RRM" evidence="3">
    <location>
        <begin position="1"/>
        <end position="79"/>
    </location>
</feature>
<organism evidence="4 5">
    <name type="scientific">Mucilaginibacter panaciglaebae</name>
    <dbReference type="NCBI Taxonomy" id="502331"/>
    <lineage>
        <taxon>Bacteria</taxon>
        <taxon>Pseudomonadati</taxon>
        <taxon>Bacteroidota</taxon>
        <taxon>Sphingobacteriia</taxon>
        <taxon>Sphingobacteriales</taxon>
        <taxon>Sphingobacteriaceae</taxon>
        <taxon>Mucilaginibacter</taxon>
    </lineage>
</organism>
<evidence type="ECO:0000313" key="4">
    <source>
        <dbReference type="EMBL" id="GAA4089032.1"/>
    </source>
</evidence>
<evidence type="ECO:0000256" key="1">
    <source>
        <dbReference type="ARBA" id="ARBA00022884"/>
    </source>
</evidence>